<gene>
    <name evidence="1" type="ORF">GMARGA_LOCUS28964</name>
</gene>
<feature type="non-terminal residue" evidence="1">
    <location>
        <position position="1"/>
    </location>
</feature>
<reference evidence="1 2" key="1">
    <citation type="submission" date="2021-06" db="EMBL/GenBank/DDBJ databases">
        <authorList>
            <person name="Kallberg Y."/>
            <person name="Tangrot J."/>
            <person name="Rosling A."/>
        </authorList>
    </citation>
    <scope>NUCLEOTIDE SEQUENCE [LARGE SCALE GENOMIC DNA]</scope>
    <source>
        <strain evidence="1 2">120-4 pot B 10/14</strain>
    </source>
</reference>
<protein>
    <submittedName>
        <fullName evidence="1">17470_t:CDS:1</fullName>
    </submittedName>
</protein>
<organism evidence="1 2">
    <name type="scientific">Gigaspora margarita</name>
    <dbReference type="NCBI Taxonomy" id="4874"/>
    <lineage>
        <taxon>Eukaryota</taxon>
        <taxon>Fungi</taxon>
        <taxon>Fungi incertae sedis</taxon>
        <taxon>Mucoromycota</taxon>
        <taxon>Glomeromycotina</taxon>
        <taxon>Glomeromycetes</taxon>
        <taxon>Diversisporales</taxon>
        <taxon>Gigasporaceae</taxon>
        <taxon>Gigaspora</taxon>
    </lineage>
</organism>
<feature type="non-terminal residue" evidence="1">
    <location>
        <position position="193"/>
    </location>
</feature>
<name>A0ABN7WBF8_GIGMA</name>
<comment type="caution">
    <text evidence="1">The sequence shown here is derived from an EMBL/GenBank/DDBJ whole genome shotgun (WGS) entry which is preliminary data.</text>
</comment>
<proteinExistence type="predicted"/>
<accession>A0ABN7WBF8</accession>
<evidence type="ECO:0000313" key="1">
    <source>
        <dbReference type="EMBL" id="CAG8825898.1"/>
    </source>
</evidence>
<keyword evidence="2" id="KW-1185">Reference proteome</keyword>
<dbReference type="Proteomes" id="UP000789901">
    <property type="component" value="Unassembled WGS sequence"/>
</dbReference>
<sequence>RGAMQGIKSSIDNWLYPNDKIYEKFIRKELESFAQTKWTISAESCRYRGTLFESFHRAVFEHVFKNKGLPKVNSASSEADIISWKSSEAVRWCFENLGSIIEEEDKIYHQMVAKKVFGRQSTKNQYSVTQAILHNFARDNGTLPAYLHVSQEVCQRCYKGLMQSSVAMTEHAKSTSNIQQLALDPEANTLDPE</sequence>
<evidence type="ECO:0000313" key="2">
    <source>
        <dbReference type="Proteomes" id="UP000789901"/>
    </source>
</evidence>
<dbReference type="EMBL" id="CAJVQB010038102">
    <property type="protein sequence ID" value="CAG8825898.1"/>
    <property type="molecule type" value="Genomic_DNA"/>
</dbReference>